<organism evidence="2 3">
    <name type="scientific">Riccia fluitans</name>
    <dbReference type="NCBI Taxonomy" id="41844"/>
    <lineage>
        <taxon>Eukaryota</taxon>
        <taxon>Viridiplantae</taxon>
        <taxon>Streptophyta</taxon>
        <taxon>Embryophyta</taxon>
        <taxon>Marchantiophyta</taxon>
        <taxon>Marchantiopsida</taxon>
        <taxon>Marchantiidae</taxon>
        <taxon>Marchantiales</taxon>
        <taxon>Ricciaceae</taxon>
        <taxon>Riccia</taxon>
    </lineage>
</organism>
<evidence type="ECO:0000313" key="3">
    <source>
        <dbReference type="Proteomes" id="UP001605036"/>
    </source>
</evidence>
<feature type="compositionally biased region" description="Low complexity" evidence="1">
    <location>
        <begin position="191"/>
        <end position="209"/>
    </location>
</feature>
<feature type="region of interest" description="Disordered" evidence="1">
    <location>
        <begin position="1"/>
        <end position="76"/>
    </location>
</feature>
<feature type="compositionally biased region" description="Low complexity" evidence="1">
    <location>
        <begin position="53"/>
        <end position="64"/>
    </location>
</feature>
<evidence type="ECO:0000313" key="2">
    <source>
        <dbReference type="EMBL" id="KAL2612603.1"/>
    </source>
</evidence>
<feature type="compositionally biased region" description="Gly residues" evidence="1">
    <location>
        <begin position="1"/>
        <end position="10"/>
    </location>
</feature>
<dbReference type="AlphaFoldDB" id="A0ABD1XVC1"/>
<accession>A0ABD1XVC1</accession>
<keyword evidence="3" id="KW-1185">Reference proteome</keyword>
<reference evidence="2 3" key="1">
    <citation type="submission" date="2024-09" db="EMBL/GenBank/DDBJ databases">
        <title>Chromosome-scale assembly of Riccia fluitans.</title>
        <authorList>
            <person name="Paukszto L."/>
            <person name="Sawicki J."/>
            <person name="Karawczyk K."/>
            <person name="Piernik-Szablinska J."/>
            <person name="Szczecinska M."/>
            <person name="Mazdziarz M."/>
        </authorList>
    </citation>
    <scope>NUCLEOTIDE SEQUENCE [LARGE SCALE GENOMIC DNA]</scope>
    <source>
        <strain evidence="2">Rf_01</strain>
        <tissue evidence="2">Aerial parts of the thallus</tissue>
    </source>
</reference>
<feature type="region of interest" description="Disordered" evidence="1">
    <location>
        <begin position="190"/>
        <end position="209"/>
    </location>
</feature>
<evidence type="ECO:0000256" key="1">
    <source>
        <dbReference type="SAM" id="MobiDB-lite"/>
    </source>
</evidence>
<gene>
    <name evidence="2" type="ORF">R1flu_024295</name>
</gene>
<name>A0ABD1XVC1_9MARC</name>
<dbReference type="Proteomes" id="UP001605036">
    <property type="component" value="Unassembled WGS sequence"/>
</dbReference>
<comment type="caution">
    <text evidence="2">The sequence shown here is derived from an EMBL/GenBank/DDBJ whole genome shotgun (WGS) entry which is preliminary data.</text>
</comment>
<sequence>MKRSFTGGGSVKSEHDRKTKKGAPSDVHRVHPEQLSVKTDLLSKQRAQNLQPGTASARGSGTSSYHSPVDKSSQLSTAITGSSVRILVSNKLAVDSVPFSNLSTATVGTIQISGSNTMADDPFTFSTSMAAVSATADPMTISDAGELSPTCVATHGGDSASVCEADDSPSWSDDSKISFSDGISLGNRYYSPTTDGTSSSSSMTTSPDATDSLAIEENSTFTFDPVNGSTQGKSHGLNSKPVLDIAAVQPASHAIVNTLAHSSGRHTTTQRQVTSPIVLPTTVKGGKRFLWVTDRDFIVEPTIKITEVRETAPKSSYKERDTTFVSDPVPLSARFRTSRRFQKCSKNILKGLSICVTHIRTHSKIKPF</sequence>
<dbReference type="EMBL" id="JBHFFA010000007">
    <property type="protein sequence ID" value="KAL2612603.1"/>
    <property type="molecule type" value="Genomic_DNA"/>
</dbReference>
<protein>
    <submittedName>
        <fullName evidence="2">Uncharacterized protein</fullName>
    </submittedName>
</protein>
<proteinExistence type="predicted"/>